<sequence>MKKIIKIVKYISILILALSFNACEDDDTVLPRVEAGFTYTVDMNTGTVTFINISENANTYEWDFGDNDTSTQINPVKVYTNGTYTITLKSINVAGASDAFEDDIEISIPEAVAFPISFDSDNVNYGGDAFSGASFAIVDNPDTSGSNTDTSKVGALTNSGATFEGVAFELGTSIDLSTEKTIKMDFWSDAPISVLLKLEISENDFIEITVNHGGTGWEELSFNFSDSGTYPKLVIFVDGPGTASGTFYFDNLEQVETDTTGGACTDTPVAATVFPVDFEACESFIDSFANDGSITTELSGNPDKTGVNTSDNVLKVVKANGTNRWAGFQNAFPENFDATKTLKVKVYSSKANAVMKFEVNSNPQPAGSGNPGPQYATITDANTWTEVEVTFTGIPGNNTGLNQLVIKPDNPDGTDGTLTDSEETYYFDDIFFGDGGGTSTEPTTAAPTPTQDAANVKSVFSDTYTDIAGTNLDTNWQGDLVSETVAIQGNDAIKYSNVKFIGMQLAGDTDFSDMEFLHVDIWTPDATVLEITPISPPNELLVDLPNLTQGEWKSYDIPVTDFTGVDFTKILQFKIDAQKGVNPAVVYMDNLFFYKSGSTGGGTEPTIAAPTPTQDAANVKSVFSDTYTDIAGTNLDTNWQGDLVSETVAIQGNDAIKYSNVKFIGMQLAGDTDFSDMEFLHVDIWTPDATVLEITPISPPNELLVGLPNLTQGEWKSYDIPVTDFTGVDFTKILQFKIDAQKGVNPAVVYMDNLFFYKSGPAPTEPTMAAPTPTQDAANVKSIFSDAYTDIAGTNLDTNWQGDLVSETVAIQGNDAIKYSNVKFIGMQLAGDTDFSDMEFLHVDVWTPDATVLEITPISPPNELLVDLPNLTQSEWKSYDIPVTDFTGVDFTKILQFKIDAQKGVNPAVVFMDNLYFYKSGSTGGSSGCSGSAIAATAFPVDFESCESFISTFGNDGSITTELSANPAKGRINTTDNVLKVVKANGTNRWAGFQNPFPSNFDATKTFKFKVYSTKANVVMKFEVNSDPQPPGSGNPGPQYRTITQANTWTEVEVVFTGIPGNNTGLNQLVVKPDNPDGTDGTLTDSEETYYFDDIRLE</sequence>
<proteinExistence type="predicted"/>
<dbReference type="InterPro" id="IPR008979">
    <property type="entry name" value="Galactose-bd-like_sf"/>
</dbReference>
<dbReference type="RefSeq" id="WP_135875983.1">
    <property type="nucleotide sequence ID" value="NZ_SRSO01000005.1"/>
</dbReference>
<feature type="chain" id="PRO_5020782642" description="PKD domain-containing protein" evidence="1">
    <location>
        <begin position="25"/>
        <end position="1098"/>
    </location>
</feature>
<dbReference type="Gene3D" id="2.60.120.260">
    <property type="entry name" value="Galactose-binding domain-like"/>
    <property type="match status" value="3"/>
</dbReference>
<dbReference type="OrthoDB" id="5381604at2"/>
<reference evidence="3 4" key="1">
    <citation type="submission" date="2019-04" db="EMBL/GenBank/DDBJ databases">
        <authorList>
            <person name="Liu A."/>
        </authorList>
    </citation>
    <scope>NUCLEOTIDE SEQUENCE [LARGE SCALE GENOMIC DNA]</scope>
    <source>
        <strain evidence="3 4">RZ03</strain>
    </source>
</reference>
<dbReference type="Gene3D" id="2.60.40.10">
    <property type="entry name" value="Immunoglobulins"/>
    <property type="match status" value="1"/>
</dbReference>
<comment type="caution">
    <text evidence="3">The sequence shown here is derived from an EMBL/GenBank/DDBJ whole genome shotgun (WGS) entry which is preliminary data.</text>
</comment>
<feature type="signal peptide" evidence="1">
    <location>
        <begin position="1"/>
        <end position="24"/>
    </location>
</feature>
<dbReference type="InterPro" id="IPR022409">
    <property type="entry name" value="PKD/Chitinase_dom"/>
</dbReference>
<dbReference type="EMBL" id="SRSO01000005">
    <property type="protein sequence ID" value="TGV03703.1"/>
    <property type="molecule type" value="Genomic_DNA"/>
</dbReference>
<dbReference type="AlphaFoldDB" id="A0A4S1E099"/>
<feature type="domain" description="PKD" evidence="2">
    <location>
        <begin position="59"/>
        <end position="113"/>
    </location>
</feature>
<organism evidence="3 4">
    <name type="scientific">Flavivirga rizhaonensis</name>
    <dbReference type="NCBI Taxonomy" id="2559571"/>
    <lineage>
        <taxon>Bacteria</taxon>
        <taxon>Pseudomonadati</taxon>
        <taxon>Bacteroidota</taxon>
        <taxon>Flavobacteriia</taxon>
        <taxon>Flavobacteriales</taxon>
        <taxon>Flavobacteriaceae</taxon>
        <taxon>Flavivirga</taxon>
    </lineage>
</organism>
<dbReference type="PROSITE" id="PS50093">
    <property type="entry name" value="PKD"/>
    <property type="match status" value="1"/>
</dbReference>
<keyword evidence="4" id="KW-1185">Reference proteome</keyword>
<dbReference type="InterPro" id="IPR035986">
    <property type="entry name" value="PKD_dom_sf"/>
</dbReference>
<dbReference type="InterPro" id="IPR013783">
    <property type="entry name" value="Ig-like_fold"/>
</dbReference>
<name>A0A4S1E099_9FLAO</name>
<dbReference type="SUPFAM" id="SSF49299">
    <property type="entry name" value="PKD domain"/>
    <property type="match status" value="1"/>
</dbReference>
<evidence type="ECO:0000313" key="4">
    <source>
        <dbReference type="Proteomes" id="UP000307602"/>
    </source>
</evidence>
<protein>
    <recommendedName>
        <fullName evidence="2">PKD domain-containing protein</fullName>
    </recommendedName>
</protein>
<accession>A0A4S1E099</accession>
<evidence type="ECO:0000259" key="2">
    <source>
        <dbReference type="PROSITE" id="PS50093"/>
    </source>
</evidence>
<evidence type="ECO:0000256" key="1">
    <source>
        <dbReference type="SAM" id="SignalP"/>
    </source>
</evidence>
<dbReference type="InterPro" id="IPR000601">
    <property type="entry name" value="PKD_dom"/>
</dbReference>
<keyword evidence="1" id="KW-0732">Signal</keyword>
<dbReference type="SUPFAM" id="SSF49785">
    <property type="entry name" value="Galactose-binding domain-like"/>
    <property type="match status" value="1"/>
</dbReference>
<dbReference type="Pfam" id="PF18911">
    <property type="entry name" value="PKD_4"/>
    <property type="match status" value="1"/>
</dbReference>
<dbReference type="Proteomes" id="UP000307602">
    <property type="component" value="Unassembled WGS sequence"/>
</dbReference>
<dbReference type="SMART" id="SM00089">
    <property type="entry name" value="PKD"/>
    <property type="match status" value="1"/>
</dbReference>
<evidence type="ECO:0000313" key="3">
    <source>
        <dbReference type="EMBL" id="TGV03703.1"/>
    </source>
</evidence>
<gene>
    <name evidence="3" type="ORF">EM932_04615</name>
</gene>
<dbReference type="CDD" id="cd00146">
    <property type="entry name" value="PKD"/>
    <property type="match status" value="1"/>
</dbReference>